<evidence type="ECO:0000313" key="1">
    <source>
        <dbReference type="EMBL" id="ELA26286.1"/>
    </source>
</evidence>
<sequence>MDPMPDDAFIPGDRDFLYSPRCSLVLTPHEAPKPWGHHYPDPFDLKPADMGPTDEEKNFSQTQLVFSENNRPLRFDQEKQKVKDEQLHVVIVKMIPSNRGRGDFPGPHNLLCRVTRAPAKQRHLSVGDSVFIKVYDPLFWWATDLLDIYFKVTATADMAFCDEVGAYSFLQEKGLTGFPHLAPEFFGSWTAAVTSSNPKYEGQTRYVGVLALEYIDGIQLDKLFTPGIMPRSQTVTMYWETDTPVSFDTNEETCMGVMKKLIWENMEQEFAGITHGDIHPRSVLVSMRNGNDILDSPRVSLIGWRTSVIDEISKHPQNAFAYYSRPIHPFNRFNIIRLRDFLGWIPRDWKGREDNPRDSWQLHKWFFETFGTIVNENNPNFQAWPEWALLDHAFMGLTVSEDADGDKETIPSIWQT</sequence>
<evidence type="ECO:0000313" key="3">
    <source>
        <dbReference type="Proteomes" id="UP000011096"/>
    </source>
</evidence>
<dbReference type="SUPFAM" id="SSF56112">
    <property type="entry name" value="Protein kinase-like (PK-like)"/>
    <property type="match status" value="1"/>
</dbReference>
<dbReference type="AlphaFoldDB" id="L2FJR0"/>
<dbReference type="InParanoid" id="L2FJR0"/>
<dbReference type="EMBL" id="ANPB02000006">
    <property type="protein sequence ID" value="KAF4481499.1"/>
    <property type="molecule type" value="Genomic_DNA"/>
</dbReference>
<dbReference type="HOGENOM" id="CLU_038838_1_0_1"/>
<dbReference type="EMBL" id="KB021062">
    <property type="protein sequence ID" value="ELA26286.1"/>
    <property type="molecule type" value="Genomic_DNA"/>
</dbReference>
<reference evidence="1" key="1">
    <citation type="submission" date="2012-08" db="EMBL/GenBank/DDBJ databases">
        <title>Genome analysis of Colletotrichum orbiculare and Colletotrichum fructicola.</title>
        <authorList>
            <person name="Gan P.H.P."/>
            <person name="Ikeda K."/>
            <person name="Irieda H."/>
            <person name="Narusaka M."/>
            <person name="O'Connell R.J."/>
            <person name="Narusaka Y."/>
            <person name="Takano Y."/>
            <person name="Kubo Y."/>
            <person name="Shirasu K."/>
        </authorList>
    </citation>
    <scope>NUCLEOTIDE SEQUENCE</scope>
    <source>
        <strain evidence="1">Nara gc5</strain>
    </source>
</reference>
<dbReference type="OrthoDB" id="4267316at2759"/>
<dbReference type="InterPro" id="IPR011009">
    <property type="entry name" value="Kinase-like_dom_sf"/>
</dbReference>
<dbReference type="Proteomes" id="UP000011096">
    <property type="component" value="Unassembled WGS sequence"/>
</dbReference>
<reference evidence="2 3" key="2">
    <citation type="submission" date="2012-08" db="EMBL/GenBank/DDBJ databases">
        <authorList>
            <person name="Gan P.H.P."/>
            <person name="Ikeda K."/>
            <person name="Irieda H."/>
            <person name="Narusaka M."/>
            <person name="O'Connell R.J."/>
            <person name="Narusaka Y."/>
            <person name="Takano Y."/>
            <person name="Kubo Y."/>
            <person name="Shirasu K."/>
        </authorList>
    </citation>
    <scope>NUCLEOTIDE SEQUENCE [LARGE SCALE GENOMIC DNA]</scope>
    <source>
        <strain evidence="2 3">Nara gc5</strain>
    </source>
</reference>
<proteinExistence type="predicted"/>
<evidence type="ECO:0008006" key="4">
    <source>
        <dbReference type="Google" id="ProtNLM"/>
    </source>
</evidence>
<evidence type="ECO:0000313" key="2">
    <source>
        <dbReference type="EMBL" id="KAF4481499.1"/>
    </source>
</evidence>
<organism evidence="1">
    <name type="scientific">Colletotrichum fructicola (strain Nara gc5)</name>
    <name type="common">Anthracnose fungus</name>
    <name type="synonym">Colletotrichum gloeosporioides (strain Nara gc5)</name>
    <dbReference type="NCBI Taxonomy" id="1213859"/>
    <lineage>
        <taxon>Eukaryota</taxon>
        <taxon>Fungi</taxon>
        <taxon>Dikarya</taxon>
        <taxon>Ascomycota</taxon>
        <taxon>Pezizomycotina</taxon>
        <taxon>Sordariomycetes</taxon>
        <taxon>Hypocreomycetidae</taxon>
        <taxon>Glomerellales</taxon>
        <taxon>Glomerellaceae</taxon>
        <taxon>Colletotrichum</taxon>
        <taxon>Colletotrichum gloeosporioides species complex</taxon>
    </lineage>
</organism>
<gene>
    <name evidence="1" type="ORF">CGGC5_12733</name>
    <name evidence="2" type="ORF">CGGC5_v011487</name>
</gene>
<protein>
    <recommendedName>
        <fullName evidence="4">Protein kinase domain-containing protein</fullName>
    </recommendedName>
</protein>
<accession>L2FJR0</accession>
<keyword evidence="3" id="KW-1185">Reference proteome</keyword>
<name>L2FJR0_COLFN</name>
<reference evidence="2 3" key="3">
    <citation type="submission" date="2020-04" db="EMBL/GenBank/DDBJ databases">
        <title>Genome sequencing and assembly of multiple isolates from the Colletotrichum gloeosporioides species complex.</title>
        <authorList>
            <person name="Gan P."/>
            <person name="Shirasu K."/>
        </authorList>
    </citation>
    <scope>NUCLEOTIDE SEQUENCE [LARGE SCALE GENOMIC DNA]</scope>
    <source>
        <strain evidence="2 3">Nara gc5</strain>
    </source>
</reference>